<comment type="caution">
    <text evidence="1">The sequence shown here is derived from an EMBL/GenBank/DDBJ whole genome shotgun (WGS) entry which is preliminary data.</text>
</comment>
<gene>
    <name evidence="1" type="ORF">PAECIP111894_01136</name>
</gene>
<organism evidence="1 2">
    <name type="scientific">Paenibacillus pseudetheri</name>
    <dbReference type="NCBI Taxonomy" id="2897682"/>
    <lineage>
        <taxon>Bacteria</taxon>
        <taxon>Bacillati</taxon>
        <taxon>Bacillota</taxon>
        <taxon>Bacilli</taxon>
        <taxon>Bacillales</taxon>
        <taxon>Paenibacillaceae</taxon>
        <taxon>Paenibacillus</taxon>
    </lineage>
</organism>
<reference evidence="1" key="1">
    <citation type="submission" date="2021-12" db="EMBL/GenBank/DDBJ databases">
        <authorList>
            <person name="Criscuolo A."/>
        </authorList>
    </citation>
    <scope>NUCLEOTIDE SEQUENCE</scope>
    <source>
        <strain evidence="1">CIP111894</strain>
    </source>
</reference>
<dbReference type="RefSeq" id="WP_234532208.1">
    <property type="nucleotide sequence ID" value="NZ_CAKMAB010000004.1"/>
</dbReference>
<evidence type="ECO:0000313" key="1">
    <source>
        <dbReference type="EMBL" id="CAH1054986.1"/>
    </source>
</evidence>
<protein>
    <submittedName>
        <fullName evidence="1">Uncharacterized protein</fullName>
    </submittedName>
</protein>
<proteinExistence type="predicted"/>
<sequence length="86" mass="10117">MGNLNYNLNFETLCTKYELGHLKNEPEQVTGGLLHRMYRLQTDKALYAVKALNPQIISGILPYPTVLFQKKFTDWCSQDYKRRTYL</sequence>
<accession>A0ABN8FHR2</accession>
<keyword evidence="2" id="KW-1185">Reference proteome</keyword>
<name>A0ABN8FHR2_9BACL</name>
<dbReference type="EMBL" id="CAKMAB010000004">
    <property type="protein sequence ID" value="CAH1054986.1"/>
    <property type="molecule type" value="Genomic_DNA"/>
</dbReference>
<dbReference type="Proteomes" id="UP000838749">
    <property type="component" value="Unassembled WGS sequence"/>
</dbReference>
<evidence type="ECO:0000313" key="2">
    <source>
        <dbReference type="Proteomes" id="UP000838749"/>
    </source>
</evidence>